<dbReference type="PANTHER" id="PTHR37049">
    <property type="entry name" value="PEPTIDASE S41 FAMILY PROTEIN"/>
    <property type="match status" value="1"/>
</dbReference>
<feature type="compositionally biased region" description="Acidic residues" evidence="1">
    <location>
        <begin position="470"/>
        <end position="488"/>
    </location>
</feature>
<proteinExistence type="predicted"/>
<feature type="chain" id="PRO_5005538647" description="Tail specific protease domain-containing protein" evidence="2">
    <location>
        <begin position="22"/>
        <end position="753"/>
    </location>
</feature>
<name>A0A0L0FD65_9EUKA</name>
<dbReference type="Proteomes" id="UP000054560">
    <property type="component" value="Unassembled WGS sequence"/>
</dbReference>
<dbReference type="InterPro" id="IPR052766">
    <property type="entry name" value="S41A_metabolite_peptidase"/>
</dbReference>
<reference evidence="3 4" key="1">
    <citation type="submission" date="2011-02" db="EMBL/GenBank/DDBJ databases">
        <title>The Genome Sequence of Sphaeroforma arctica JP610.</title>
        <authorList>
            <consortium name="The Broad Institute Genome Sequencing Platform"/>
            <person name="Russ C."/>
            <person name="Cuomo C."/>
            <person name="Young S.K."/>
            <person name="Zeng Q."/>
            <person name="Gargeya S."/>
            <person name="Alvarado L."/>
            <person name="Berlin A."/>
            <person name="Chapman S.B."/>
            <person name="Chen Z."/>
            <person name="Freedman E."/>
            <person name="Gellesch M."/>
            <person name="Goldberg J."/>
            <person name="Griggs A."/>
            <person name="Gujja S."/>
            <person name="Heilman E."/>
            <person name="Heiman D."/>
            <person name="Howarth C."/>
            <person name="Mehta T."/>
            <person name="Neiman D."/>
            <person name="Pearson M."/>
            <person name="Roberts A."/>
            <person name="Saif S."/>
            <person name="Shea T."/>
            <person name="Shenoy N."/>
            <person name="Sisk P."/>
            <person name="Stolte C."/>
            <person name="Sykes S."/>
            <person name="White J."/>
            <person name="Yandava C."/>
            <person name="Burger G."/>
            <person name="Gray M.W."/>
            <person name="Holland P.W.H."/>
            <person name="King N."/>
            <person name="Lang F.B.F."/>
            <person name="Roger A.J."/>
            <person name="Ruiz-Trillo I."/>
            <person name="Haas B."/>
            <person name="Nusbaum C."/>
            <person name="Birren B."/>
        </authorList>
    </citation>
    <scope>NUCLEOTIDE SEQUENCE [LARGE SCALE GENOMIC DNA]</scope>
    <source>
        <strain evidence="3 4">JP610</strain>
    </source>
</reference>
<dbReference type="RefSeq" id="XP_014148611.1">
    <property type="nucleotide sequence ID" value="XM_014293136.1"/>
</dbReference>
<dbReference type="EMBL" id="KQ244151">
    <property type="protein sequence ID" value="KNC74709.1"/>
    <property type="molecule type" value="Genomic_DNA"/>
</dbReference>
<feature type="compositionally biased region" description="Acidic residues" evidence="1">
    <location>
        <begin position="449"/>
        <end position="462"/>
    </location>
</feature>
<evidence type="ECO:0000313" key="3">
    <source>
        <dbReference type="EMBL" id="KNC74709.1"/>
    </source>
</evidence>
<dbReference type="PANTHER" id="PTHR37049:SF4">
    <property type="entry name" value="RHODANESE DOMAIN-CONTAINING PROTEIN"/>
    <property type="match status" value="1"/>
</dbReference>
<evidence type="ECO:0000256" key="1">
    <source>
        <dbReference type="SAM" id="MobiDB-lite"/>
    </source>
</evidence>
<evidence type="ECO:0000313" key="4">
    <source>
        <dbReference type="Proteomes" id="UP000054560"/>
    </source>
</evidence>
<keyword evidence="2" id="KW-0732">Signal</keyword>
<feature type="region of interest" description="Disordered" evidence="1">
    <location>
        <begin position="414"/>
        <end position="495"/>
    </location>
</feature>
<dbReference type="AlphaFoldDB" id="A0A0L0FD65"/>
<accession>A0A0L0FD65</accession>
<feature type="signal peptide" evidence="2">
    <location>
        <begin position="1"/>
        <end position="21"/>
    </location>
</feature>
<feature type="region of interest" description="Disordered" evidence="1">
    <location>
        <begin position="384"/>
        <end position="403"/>
    </location>
</feature>
<feature type="compositionally biased region" description="Acidic residues" evidence="1">
    <location>
        <begin position="427"/>
        <end position="438"/>
    </location>
</feature>
<keyword evidence="4" id="KW-1185">Reference proteome</keyword>
<organism evidence="3 4">
    <name type="scientific">Sphaeroforma arctica JP610</name>
    <dbReference type="NCBI Taxonomy" id="667725"/>
    <lineage>
        <taxon>Eukaryota</taxon>
        <taxon>Ichthyosporea</taxon>
        <taxon>Ichthyophonida</taxon>
        <taxon>Sphaeroforma</taxon>
    </lineage>
</organism>
<evidence type="ECO:0008006" key="5">
    <source>
        <dbReference type="Google" id="ProtNLM"/>
    </source>
</evidence>
<evidence type="ECO:0000256" key="2">
    <source>
        <dbReference type="SAM" id="SignalP"/>
    </source>
</evidence>
<gene>
    <name evidence="3" type="ORF">SARC_12750</name>
</gene>
<dbReference type="GeneID" id="25913254"/>
<sequence>MKHSNTLLCFSAIVAAAGTLAQEELNCGPFPADPDPCVFEARVTMPIERTIQCLDALNLTATDMQKQKDNNIGYLHRLLDGVYSFADLQENTTDTPGAALNDLYQEAPFSWSQYNYSVPWRQTLSEILNDTINTNLYDYTAQITQMMKKFQDAHTQMEALENVFPFHTFYPFMLMSRMGNETGEQEIYFVEDADSELYNNKSRECGWPGYEVVPETLLEETIVTVNGVTAKDFFSKYAEQNGNYKNSGGRFNSLLVSGLGRNTLFTPGFRQNYNDTTLNVEFASGATAVVKPLTLALTKTRGVDDILLTGTSPRTDFNKAVVAYYEGEPLNTTESSDGRVNITVPDNAPGSPLNPNPLETNPLPFNDNSEEANTRRRRARDMMAAYAEQKAKRRRSNPTIHDLDIQEIQKKLWRNRRQGPLNRPDDESVDPSEMESDNGSEAAPSETAGGEDAETDGSEDLSEAASETDVAVETEGESGTDGVSESDTDSGRRPFTLKPLLPFFTLPKPDIPEPEPNTPSQHLIFLNDAGAIYNYSGVPVMRYPSFFSGNDPEQFIVDTLDLLDILIDTFATIRNGNERLVIDISGNGGGLTILPNVMVDILSGGTKDIRQCPVIDIREGPVVTSWVNMTQFPPPEMLRVDDDELEEFISDMEVTVEFLEHVAPDELEKVQFLITNAATSSIINNIFYKRVLNEPELLRDLSPRDRAVYVNTFRSVVTSVIAIPPPLWSGISPINMSPFNLNPYHENGTKQEV</sequence>
<feature type="non-terminal residue" evidence="3">
    <location>
        <position position="753"/>
    </location>
</feature>
<protein>
    <recommendedName>
        <fullName evidence="5">Tail specific protease domain-containing protein</fullName>
    </recommendedName>
</protein>
<feature type="region of interest" description="Disordered" evidence="1">
    <location>
        <begin position="332"/>
        <end position="377"/>
    </location>
</feature>